<protein>
    <submittedName>
        <fullName evidence="4">Ferric reduction oxidase 6</fullName>
    </submittedName>
</protein>
<dbReference type="Pfam" id="PF08030">
    <property type="entry name" value="NAD_binding_6"/>
    <property type="match status" value="1"/>
</dbReference>
<keyword evidence="2" id="KW-1133">Transmembrane helix</keyword>
<keyword evidence="2" id="KW-0812">Transmembrane</keyword>
<comment type="caution">
    <text evidence="4">The sequence shown here is derived from an EMBL/GenBank/DDBJ whole genome shotgun (WGS) entry which is preliminary data.</text>
</comment>
<dbReference type="PANTHER" id="PTHR11972">
    <property type="entry name" value="NADPH OXIDASE"/>
    <property type="match status" value="1"/>
</dbReference>
<keyword evidence="1" id="KW-0560">Oxidoreductase</keyword>
<dbReference type="Gene3D" id="3.40.50.80">
    <property type="entry name" value="Nucleotide-binding domain of ferredoxin-NADP reductase (FNR) module"/>
    <property type="match status" value="1"/>
</dbReference>
<dbReference type="InterPro" id="IPR039261">
    <property type="entry name" value="FNR_nucleotide-bd"/>
</dbReference>
<feature type="domain" description="Ferric reductase NAD binding" evidence="3">
    <location>
        <begin position="69"/>
        <end position="150"/>
    </location>
</feature>
<dbReference type="CDD" id="cd06186">
    <property type="entry name" value="NOX_Duox_like_FAD_NADP"/>
    <property type="match status" value="1"/>
</dbReference>
<keyword evidence="2" id="KW-0472">Membrane</keyword>
<gene>
    <name evidence="4" type="primary">FRO6_1</name>
    <name evidence="4" type="ORF">CFP56_041517</name>
</gene>
<evidence type="ECO:0000256" key="2">
    <source>
        <dbReference type="SAM" id="Phobius"/>
    </source>
</evidence>
<dbReference type="EMBL" id="PKMF04000833">
    <property type="protein sequence ID" value="KAK7818300.1"/>
    <property type="molecule type" value="Genomic_DNA"/>
</dbReference>
<proteinExistence type="predicted"/>
<accession>A0AAW0IU34</accession>
<organism evidence="4 5">
    <name type="scientific">Quercus suber</name>
    <name type="common">Cork oak</name>
    <dbReference type="NCBI Taxonomy" id="58331"/>
    <lineage>
        <taxon>Eukaryota</taxon>
        <taxon>Viridiplantae</taxon>
        <taxon>Streptophyta</taxon>
        <taxon>Embryophyta</taxon>
        <taxon>Tracheophyta</taxon>
        <taxon>Spermatophyta</taxon>
        <taxon>Magnoliopsida</taxon>
        <taxon>eudicotyledons</taxon>
        <taxon>Gunneridae</taxon>
        <taxon>Pentapetalae</taxon>
        <taxon>rosids</taxon>
        <taxon>fabids</taxon>
        <taxon>Fagales</taxon>
        <taxon>Fagaceae</taxon>
        <taxon>Quercus</taxon>
    </lineage>
</organism>
<dbReference type="InterPro" id="IPR050369">
    <property type="entry name" value="RBOH/FRE"/>
</dbReference>
<reference evidence="4 5" key="1">
    <citation type="journal article" date="2018" name="Sci. Data">
        <title>The draft genome sequence of cork oak.</title>
        <authorList>
            <person name="Ramos A.M."/>
            <person name="Usie A."/>
            <person name="Barbosa P."/>
            <person name="Barros P.M."/>
            <person name="Capote T."/>
            <person name="Chaves I."/>
            <person name="Simoes F."/>
            <person name="Abreu I."/>
            <person name="Carrasquinho I."/>
            <person name="Faro C."/>
            <person name="Guimaraes J.B."/>
            <person name="Mendonca D."/>
            <person name="Nobrega F."/>
            <person name="Rodrigues L."/>
            <person name="Saibo N.J.M."/>
            <person name="Varela M.C."/>
            <person name="Egas C."/>
            <person name="Matos J."/>
            <person name="Miguel C.M."/>
            <person name="Oliveira M.M."/>
            <person name="Ricardo C.P."/>
            <person name="Goncalves S."/>
        </authorList>
    </citation>
    <scope>NUCLEOTIDE SEQUENCE [LARGE SCALE GENOMIC DNA]</scope>
    <source>
        <strain evidence="5">cv. HL8</strain>
    </source>
</reference>
<feature type="transmembrane region" description="Helical" evidence="2">
    <location>
        <begin position="72"/>
        <end position="92"/>
    </location>
</feature>
<name>A0AAW0IU34_QUESU</name>
<keyword evidence="5" id="KW-1185">Reference proteome</keyword>
<evidence type="ECO:0000259" key="3">
    <source>
        <dbReference type="Pfam" id="PF08030"/>
    </source>
</evidence>
<dbReference type="GO" id="GO:0005886">
    <property type="term" value="C:plasma membrane"/>
    <property type="evidence" value="ECO:0007669"/>
    <property type="project" value="TreeGrafter"/>
</dbReference>
<evidence type="ECO:0000256" key="1">
    <source>
        <dbReference type="ARBA" id="ARBA00023002"/>
    </source>
</evidence>
<feature type="transmembrane region" description="Helical" evidence="2">
    <location>
        <begin position="198"/>
        <end position="218"/>
    </location>
</feature>
<sequence>MELVLSKPITVTLFLDDVDLRYNALSFIFLQVRELSWLLWHPFSVSSSPLLTASVEGPYGHELPYHLMYENLVLVVGGVGISPFLAIFSDILHRIGEGKPCFPQNISIVWVVKRSNDLPLLSTNDMESICPFFWDKLNLEIHIFVTQESQPPLVCLVMLSNPCYFVLVEGQVHEPTNSSPPVSNSCSMSILVGIGNNMWFGLYVILSTLGFVILLHLLDTFYLNLMTYLHGGTKGPSF</sequence>
<dbReference type="PANTHER" id="PTHR11972:SF69">
    <property type="entry name" value="FERRIC REDUCTION OXIDASE 6-RELATED"/>
    <property type="match status" value="1"/>
</dbReference>
<dbReference type="SUPFAM" id="SSF52343">
    <property type="entry name" value="Ferredoxin reductase-like, C-terminal NADP-linked domain"/>
    <property type="match status" value="1"/>
</dbReference>
<dbReference type="Proteomes" id="UP000237347">
    <property type="component" value="Unassembled WGS sequence"/>
</dbReference>
<evidence type="ECO:0000313" key="4">
    <source>
        <dbReference type="EMBL" id="KAK7818300.1"/>
    </source>
</evidence>
<dbReference type="AlphaFoldDB" id="A0AAW0IU34"/>
<evidence type="ECO:0000313" key="5">
    <source>
        <dbReference type="Proteomes" id="UP000237347"/>
    </source>
</evidence>
<dbReference type="InterPro" id="IPR013121">
    <property type="entry name" value="Fe_red_NAD-bd_6"/>
</dbReference>
<dbReference type="GO" id="GO:0000293">
    <property type="term" value="F:ferric-chelate reductase activity"/>
    <property type="evidence" value="ECO:0007669"/>
    <property type="project" value="TreeGrafter"/>
</dbReference>